<evidence type="ECO:0000313" key="2">
    <source>
        <dbReference type="Proteomes" id="UP000291659"/>
    </source>
</evidence>
<gene>
    <name evidence="1" type="ORF">ELH98_30345</name>
</gene>
<proteinExistence type="predicted"/>
<dbReference type="EMBL" id="SIOX01000008">
    <property type="protein sequence ID" value="TAX67626.1"/>
    <property type="molecule type" value="Genomic_DNA"/>
</dbReference>
<organism evidence="1 2">
    <name type="scientific">Rhizobium ruizarguesonis</name>
    <dbReference type="NCBI Taxonomy" id="2081791"/>
    <lineage>
        <taxon>Bacteria</taxon>
        <taxon>Pseudomonadati</taxon>
        <taxon>Pseudomonadota</taxon>
        <taxon>Alphaproteobacteria</taxon>
        <taxon>Hyphomicrobiales</taxon>
        <taxon>Rhizobiaceae</taxon>
        <taxon>Rhizobium/Agrobacterium group</taxon>
        <taxon>Rhizobium</taxon>
    </lineage>
</organism>
<dbReference type="Proteomes" id="UP000291659">
    <property type="component" value="Unassembled WGS sequence"/>
</dbReference>
<comment type="caution">
    <text evidence="1">The sequence shown here is derived from an EMBL/GenBank/DDBJ whole genome shotgun (WGS) entry which is preliminary data.</text>
</comment>
<geneLocation type="plasmid" evidence="1">
    <name>pSM141A_Rh17</name>
</geneLocation>
<reference evidence="1 2" key="1">
    <citation type="submission" date="2019-02" db="EMBL/GenBank/DDBJ databases">
        <title>The genomic architecture of introgression among sibling species of bacteria.</title>
        <authorList>
            <person name="Cavassim M.I.A."/>
            <person name="Moeskjaer S."/>
            <person name="Moslemi C."/>
            <person name="Fields B."/>
            <person name="Bachmann A."/>
            <person name="Vilhjalmsson B."/>
            <person name="Schierup M.H."/>
            <person name="Young J.P.W."/>
            <person name="Andersen S.U."/>
        </authorList>
    </citation>
    <scope>NUCLEOTIDE SEQUENCE [LARGE SCALE GENOMIC DNA]</scope>
    <source>
        <strain evidence="1 2">SM141A</strain>
        <plasmid evidence="1">pSM141A_Rh17</plasmid>
    </source>
</reference>
<evidence type="ECO:0000313" key="1">
    <source>
        <dbReference type="EMBL" id="TAX67626.1"/>
    </source>
</evidence>
<protein>
    <submittedName>
        <fullName evidence="1">Uncharacterized protein</fullName>
    </submittedName>
</protein>
<name>A0ABY1X0M9_9HYPH</name>
<sequence>MFSASLVPGAFYWARSSKHFGGDLTIVQVSTVFGEDPDYWALALIGTDEHAMPVDFEIICPAELPAQRPYTIQHAAE</sequence>
<keyword evidence="2" id="KW-1185">Reference proteome</keyword>
<dbReference type="RefSeq" id="WP_130732227.1">
    <property type="nucleotide sequence ID" value="NZ_SIOX01000008.1"/>
</dbReference>
<accession>A0ABY1X0M9</accession>
<keyword evidence="1" id="KW-0614">Plasmid</keyword>